<dbReference type="CDD" id="cd12148">
    <property type="entry name" value="fungal_TF_MHR"/>
    <property type="match status" value="1"/>
</dbReference>
<dbReference type="STRING" id="1460663.A0A177CXG7"/>
<feature type="domain" description="Zn(2)-C6 fungal-type" evidence="3">
    <location>
        <begin position="19"/>
        <end position="49"/>
    </location>
</feature>
<dbReference type="CDD" id="cd00067">
    <property type="entry name" value="GAL4"/>
    <property type="match status" value="1"/>
</dbReference>
<dbReference type="PANTHER" id="PTHR46910:SF1">
    <property type="entry name" value="MISCELLANEOUS ZN(II)2CYS6 TRANSCRIPTION FACTOR (EUROFUNG)-RELATED"/>
    <property type="match status" value="1"/>
</dbReference>
<feature type="non-terminal residue" evidence="4">
    <location>
        <position position="607"/>
    </location>
</feature>
<dbReference type="PROSITE" id="PS00463">
    <property type="entry name" value="ZN2_CY6_FUNGAL_1"/>
    <property type="match status" value="1"/>
</dbReference>
<evidence type="ECO:0000259" key="3">
    <source>
        <dbReference type="PROSITE" id="PS50048"/>
    </source>
</evidence>
<dbReference type="RefSeq" id="XP_018041915.1">
    <property type="nucleotide sequence ID" value="XM_018173718.1"/>
</dbReference>
<dbReference type="SMART" id="SM00066">
    <property type="entry name" value="GAL4"/>
    <property type="match status" value="1"/>
</dbReference>
<dbReference type="SUPFAM" id="SSF57701">
    <property type="entry name" value="Zn2/Cys6 DNA-binding domain"/>
    <property type="match status" value="1"/>
</dbReference>
<dbReference type="Pfam" id="PF04082">
    <property type="entry name" value="Fungal_trans"/>
    <property type="match status" value="1"/>
</dbReference>
<dbReference type="OrthoDB" id="3037908at2759"/>
<evidence type="ECO:0000313" key="4">
    <source>
        <dbReference type="EMBL" id="OAG11550.1"/>
    </source>
</evidence>
<accession>A0A177CXG7</accession>
<dbReference type="InterPro" id="IPR036864">
    <property type="entry name" value="Zn2-C6_fun-type_DNA-bd_sf"/>
</dbReference>
<evidence type="ECO:0000256" key="1">
    <source>
        <dbReference type="ARBA" id="ARBA00022723"/>
    </source>
</evidence>
<organism evidence="4 5">
    <name type="scientific">Paraphaeosphaeria sporulosa</name>
    <dbReference type="NCBI Taxonomy" id="1460663"/>
    <lineage>
        <taxon>Eukaryota</taxon>
        <taxon>Fungi</taxon>
        <taxon>Dikarya</taxon>
        <taxon>Ascomycota</taxon>
        <taxon>Pezizomycotina</taxon>
        <taxon>Dothideomycetes</taxon>
        <taxon>Pleosporomycetidae</taxon>
        <taxon>Pleosporales</taxon>
        <taxon>Massarineae</taxon>
        <taxon>Didymosphaeriaceae</taxon>
        <taxon>Paraphaeosphaeria</taxon>
    </lineage>
</organism>
<dbReference type="GO" id="GO:0000981">
    <property type="term" value="F:DNA-binding transcription factor activity, RNA polymerase II-specific"/>
    <property type="evidence" value="ECO:0007669"/>
    <property type="project" value="InterPro"/>
</dbReference>
<sequence>AHHGATPDQPQKRQRLSLACNECRKRKVKCDSEMPKCRNCRIRGHVCETTDPKHPELVVVRKYGAMEGDFRENSYGMTSDLSPAPVAHHEPKTPVSLPCEPSASWVARSYQAHRTLNTASIIPAEESPEMTVNTDSNNGRQKVMGGSSLQSLSMFLDLYLRRSGLAGIGSCFRHGMSFCEEYVLPLSLSLPDLPPHSLMERYIQAYTRSIQPLYPVLQLEQLYAEVHRIRSYQDASWSPSGGSFLQPTDVPILACIYCVISLGSDEAAGALTEAGSNYLAAAYGLYAHLVGLPHLSSAQALVLIALALQSRGKEGQSCQVLGSAVKIAHSIGIHRHISAHGNSHEPSHRQELHARIWWTCYAIERLYELETTRPSSIPHGEHDPFQPDRVLSATSQAELKYFVYWVSLTTIFERISGLLYRRKRSPEGSLQLLQNIGMLDRALRDWKNSLPEDIRPDCDFYCVENERPFATFLALHYHQALITLHRASLVLPHDQFLEKIETHAENLPYHQRLRNGASLCSASACATIKLNANINGRLQTPLHTLTQILHGCIVLGLSILRQPHSRTVRSDLELLVTGTQLAEGEYCRLGQHPLFIEACSTLRRSIS</sequence>
<dbReference type="PANTHER" id="PTHR46910">
    <property type="entry name" value="TRANSCRIPTION FACTOR PDR1"/>
    <property type="match status" value="1"/>
</dbReference>
<protein>
    <recommendedName>
        <fullName evidence="3">Zn(2)-C6 fungal-type domain-containing protein</fullName>
    </recommendedName>
</protein>
<dbReference type="InterPro" id="IPR050987">
    <property type="entry name" value="AtrR-like"/>
</dbReference>
<dbReference type="GO" id="GO:0006351">
    <property type="term" value="P:DNA-templated transcription"/>
    <property type="evidence" value="ECO:0007669"/>
    <property type="project" value="InterPro"/>
</dbReference>
<keyword evidence="5" id="KW-1185">Reference proteome</keyword>
<proteinExistence type="predicted"/>
<dbReference type="EMBL" id="KV441548">
    <property type="protein sequence ID" value="OAG11550.1"/>
    <property type="molecule type" value="Genomic_DNA"/>
</dbReference>
<dbReference type="InterPro" id="IPR001138">
    <property type="entry name" value="Zn2Cys6_DnaBD"/>
</dbReference>
<dbReference type="InterPro" id="IPR007219">
    <property type="entry name" value="XnlR_reg_dom"/>
</dbReference>
<dbReference type="Gene3D" id="4.10.240.10">
    <property type="entry name" value="Zn(2)-C6 fungal-type DNA-binding domain"/>
    <property type="match status" value="1"/>
</dbReference>
<dbReference type="PROSITE" id="PS50048">
    <property type="entry name" value="ZN2_CY6_FUNGAL_2"/>
    <property type="match status" value="1"/>
</dbReference>
<dbReference type="InParanoid" id="A0A177CXG7"/>
<reference evidence="4 5" key="1">
    <citation type="submission" date="2016-05" db="EMBL/GenBank/DDBJ databases">
        <title>Comparative analysis of secretome profiles of manganese(II)-oxidizing ascomycete fungi.</title>
        <authorList>
            <consortium name="DOE Joint Genome Institute"/>
            <person name="Zeiner C.A."/>
            <person name="Purvine S.O."/>
            <person name="Zink E.M."/>
            <person name="Wu S."/>
            <person name="Pasa-Tolic L."/>
            <person name="Chaput D.L."/>
            <person name="Haridas S."/>
            <person name="Grigoriev I.V."/>
            <person name="Santelli C.M."/>
            <person name="Hansel C.M."/>
        </authorList>
    </citation>
    <scope>NUCLEOTIDE SEQUENCE [LARGE SCALE GENOMIC DNA]</scope>
    <source>
        <strain evidence="4 5">AP3s5-JAC2a</strain>
    </source>
</reference>
<dbReference type="GeneID" id="28757204"/>
<dbReference type="GO" id="GO:0003677">
    <property type="term" value="F:DNA binding"/>
    <property type="evidence" value="ECO:0007669"/>
    <property type="project" value="InterPro"/>
</dbReference>
<feature type="non-terminal residue" evidence="4">
    <location>
        <position position="1"/>
    </location>
</feature>
<dbReference type="AlphaFoldDB" id="A0A177CXG7"/>
<evidence type="ECO:0000256" key="2">
    <source>
        <dbReference type="ARBA" id="ARBA00023242"/>
    </source>
</evidence>
<dbReference type="Proteomes" id="UP000077069">
    <property type="component" value="Unassembled WGS sequence"/>
</dbReference>
<dbReference type="Pfam" id="PF00172">
    <property type="entry name" value="Zn_clus"/>
    <property type="match status" value="1"/>
</dbReference>
<keyword evidence="2" id="KW-0539">Nucleus</keyword>
<dbReference type="SMART" id="SM00906">
    <property type="entry name" value="Fungal_trans"/>
    <property type="match status" value="1"/>
</dbReference>
<dbReference type="GO" id="GO:0008270">
    <property type="term" value="F:zinc ion binding"/>
    <property type="evidence" value="ECO:0007669"/>
    <property type="project" value="InterPro"/>
</dbReference>
<keyword evidence="1" id="KW-0479">Metal-binding</keyword>
<gene>
    <name evidence="4" type="ORF">CC84DRAFT_1075950</name>
</gene>
<evidence type="ECO:0000313" key="5">
    <source>
        <dbReference type="Proteomes" id="UP000077069"/>
    </source>
</evidence>
<name>A0A177CXG7_9PLEO</name>